<evidence type="ECO:0000256" key="1">
    <source>
        <dbReference type="SAM" id="MobiDB-lite"/>
    </source>
</evidence>
<name>A0A9N7U2F1_PLEPL</name>
<proteinExistence type="predicted"/>
<keyword evidence="3" id="KW-1185">Reference proteome</keyword>
<evidence type="ECO:0000313" key="2">
    <source>
        <dbReference type="EMBL" id="CAB1423426.1"/>
    </source>
</evidence>
<sequence length="112" mass="11938">MAAREAPPASDVTGANDHAPCTVCGRHFTIISRPGGDAAPPAPVSTAPLCPCDQCEPLPEHLHAWGEPRSSSGERRTRRGGLRRHGRGRRGEDARLSLPPTSDKSTLMRPLS</sequence>
<feature type="region of interest" description="Disordered" evidence="1">
    <location>
        <begin position="61"/>
        <end position="112"/>
    </location>
</feature>
<evidence type="ECO:0000313" key="3">
    <source>
        <dbReference type="Proteomes" id="UP001153269"/>
    </source>
</evidence>
<organism evidence="2 3">
    <name type="scientific">Pleuronectes platessa</name>
    <name type="common">European plaice</name>
    <dbReference type="NCBI Taxonomy" id="8262"/>
    <lineage>
        <taxon>Eukaryota</taxon>
        <taxon>Metazoa</taxon>
        <taxon>Chordata</taxon>
        <taxon>Craniata</taxon>
        <taxon>Vertebrata</taxon>
        <taxon>Euteleostomi</taxon>
        <taxon>Actinopterygii</taxon>
        <taxon>Neopterygii</taxon>
        <taxon>Teleostei</taxon>
        <taxon>Neoteleostei</taxon>
        <taxon>Acanthomorphata</taxon>
        <taxon>Carangaria</taxon>
        <taxon>Pleuronectiformes</taxon>
        <taxon>Pleuronectoidei</taxon>
        <taxon>Pleuronectidae</taxon>
        <taxon>Pleuronectes</taxon>
    </lineage>
</organism>
<comment type="caution">
    <text evidence="2">The sequence shown here is derived from an EMBL/GenBank/DDBJ whole genome shotgun (WGS) entry which is preliminary data.</text>
</comment>
<dbReference type="AlphaFoldDB" id="A0A9N7U2F1"/>
<accession>A0A9N7U2F1</accession>
<protein>
    <submittedName>
        <fullName evidence="2">Uncharacterized protein</fullName>
    </submittedName>
</protein>
<dbReference type="EMBL" id="CADEAL010000656">
    <property type="protein sequence ID" value="CAB1423426.1"/>
    <property type="molecule type" value="Genomic_DNA"/>
</dbReference>
<gene>
    <name evidence="2" type="ORF">PLEPLA_LOCUS11346</name>
</gene>
<reference evidence="2" key="1">
    <citation type="submission" date="2020-03" db="EMBL/GenBank/DDBJ databases">
        <authorList>
            <person name="Weist P."/>
        </authorList>
    </citation>
    <scope>NUCLEOTIDE SEQUENCE</scope>
</reference>
<dbReference type="Proteomes" id="UP001153269">
    <property type="component" value="Unassembled WGS sequence"/>
</dbReference>
<feature type="compositionally biased region" description="Basic residues" evidence="1">
    <location>
        <begin position="76"/>
        <end position="88"/>
    </location>
</feature>